<name>T1JZV3_TETUR</name>
<feature type="region of interest" description="Disordered" evidence="1">
    <location>
        <begin position="110"/>
        <end position="129"/>
    </location>
</feature>
<protein>
    <submittedName>
        <fullName evidence="2">Uncharacterized protein</fullName>
    </submittedName>
</protein>
<organism evidence="2 3">
    <name type="scientific">Tetranychus urticae</name>
    <name type="common">Two-spotted spider mite</name>
    <dbReference type="NCBI Taxonomy" id="32264"/>
    <lineage>
        <taxon>Eukaryota</taxon>
        <taxon>Metazoa</taxon>
        <taxon>Ecdysozoa</taxon>
        <taxon>Arthropoda</taxon>
        <taxon>Chelicerata</taxon>
        <taxon>Arachnida</taxon>
        <taxon>Acari</taxon>
        <taxon>Acariformes</taxon>
        <taxon>Trombidiformes</taxon>
        <taxon>Prostigmata</taxon>
        <taxon>Eleutherengona</taxon>
        <taxon>Raphignathae</taxon>
        <taxon>Tetranychoidea</taxon>
        <taxon>Tetranychidae</taxon>
        <taxon>Tetranychus</taxon>
    </lineage>
</organism>
<dbReference type="EMBL" id="CAEY01001126">
    <property type="status" value="NOT_ANNOTATED_CDS"/>
    <property type="molecule type" value="Genomic_DNA"/>
</dbReference>
<dbReference type="Proteomes" id="UP000015104">
    <property type="component" value="Unassembled WGS sequence"/>
</dbReference>
<dbReference type="Pfam" id="PF15684">
    <property type="entry name" value="AROS"/>
    <property type="match status" value="1"/>
</dbReference>
<dbReference type="EnsemblMetazoa" id="tetur03g05360.1">
    <property type="protein sequence ID" value="tetur03g05360.1"/>
    <property type="gene ID" value="tetur03g05360"/>
</dbReference>
<dbReference type="InterPro" id="IPR023262">
    <property type="entry name" value="AROS"/>
</dbReference>
<dbReference type="HOGENOM" id="CLU_1818263_0_0_1"/>
<dbReference type="AlphaFoldDB" id="T1JZV3"/>
<feature type="region of interest" description="Disordered" evidence="1">
    <location>
        <begin position="17"/>
        <end position="54"/>
    </location>
</feature>
<feature type="compositionally biased region" description="Acidic residues" evidence="1">
    <location>
        <begin position="119"/>
        <end position="129"/>
    </location>
</feature>
<proteinExistence type="predicted"/>
<reference evidence="3" key="1">
    <citation type="submission" date="2011-08" db="EMBL/GenBank/DDBJ databases">
        <authorList>
            <person name="Rombauts S."/>
        </authorList>
    </citation>
    <scope>NUCLEOTIDE SEQUENCE</scope>
    <source>
        <strain evidence="3">London</strain>
    </source>
</reference>
<gene>
    <name evidence="2" type="primary">107372038</name>
</gene>
<evidence type="ECO:0000313" key="2">
    <source>
        <dbReference type="EnsemblMetazoa" id="tetur03g05360.1"/>
    </source>
</evidence>
<evidence type="ECO:0000313" key="3">
    <source>
        <dbReference type="Proteomes" id="UP000015104"/>
    </source>
</evidence>
<accession>T1JZV3</accession>
<keyword evidence="3" id="KW-1185">Reference proteome</keyword>
<evidence type="ECO:0000256" key="1">
    <source>
        <dbReference type="SAM" id="MobiDB-lite"/>
    </source>
</evidence>
<reference evidence="2" key="2">
    <citation type="submission" date="2015-06" db="UniProtKB">
        <authorList>
            <consortium name="EnsemblMetazoa"/>
        </authorList>
    </citation>
    <scope>IDENTIFICATION</scope>
</reference>
<feature type="compositionally biased region" description="Polar residues" evidence="1">
    <location>
        <begin position="21"/>
        <end position="36"/>
    </location>
</feature>
<sequence>MSKSLAKNALAIIDSDDDDVQSTSKAGSGEHISTNKYGLKKEQARLKKRASKKKGKVICDGITSKKSTLERFRNDQKSNKVKKNLKKLEKLKSVKVDKNITRKVLEGLDAMKRKQTQEEPQDDKDEPFFTEDDFQYYVRSII</sequence>
<dbReference type="KEGG" id="tut:107372038"/>